<dbReference type="EMBL" id="JAKZHW010000001">
    <property type="protein sequence ID" value="MCH8615418.1"/>
    <property type="molecule type" value="Genomic_DNA"/>
</dbReference>
<dbReference type="PANTHER" id="PTHR44943:SF8">
    <property type="entry name" value="TPR REPEAT-CONTAINING PROTEIN MJ0263"/>
    <property type="match status" value="1"/>
</dbReference>
<dbReference type="PANTHER" id="PTHR44943">
    <property type="entry name" value="CELLULOSE SYNTHASE OPERON PROTEIN C"/>
    <property type="match status" value="1"/>
</dbReference>
<evidence type="ECO:0000313" key="5">
    <source>
        <dbReference type="Proteomes" id="UP001203058"/>
    </source>
</evidence>
<dbReference type="Pfam" id="PF13414">
    <property type="entry name" value="TPR_11"/>
    <property type="match status" value="1"/>
</dbReference>
<dbReference type="InterPro" id="IPR019734">
    <property type="entry name" value="TPR_rpt"/>
</dbReference>
<proteinExistence type="predicted"/>
<accession>A0ABS9VKB1</accession>
<gene>
    <name evidence="4" type="ORF">LZ016_04790</name>
</gene>
<comment type="caution">
    <text evidence="4">The sequence shown here is derived from an EMBL/GenBank/DDBJ whole genome shotgun (WGS) entry which is preliminary data.</text>
</comment>
<dbReference type="SUPFAM" id="SSF48452">
    <property type="entry name" value="TPR-like"/>
    <property type="match status" value="2"/>
</dbReference>
<dbReference type="SMART" id="SM00028">
    <property type="entry name" value="TPR"/>
    <property type="match status" value="5"/>
</dbReference>
<keyword evidence="1" id="KW-0677">Repeat</keyword>
<reference evidence="4 5" key="1">
    <citation type="submission" date="2022-03" db="EMBL/GenBank/DDBJ databases">
        <authorList>
            <person name="Jo J.-H."/>
            <person name="Im W.-T."/>
        </authorList>
    </citation>
    <scope>NUCLEOTIDE SEQUENCE [LARGE SCALE GENOMIC DNA]</scope>
    <source>
        <strain evidence="4 5">SM33</strain>
    </source>
</reference>
<feature type="repeat" description="TPR" evidence="3">
    <location>
        <begin position="340"/>
        <end position="373"/>
    </location>
</feature>
<dbReference type="Gene3D" id="1.25.40.10">
    <property type="entry name" value="Tetratricopeptide repeat domain"/>
    <property type="match status" value="2"/>
</dbReference>
<dbReference type="Proteomes" id="UP001203058">
    <property type="component" value="Unassembled WGS sequence"/>
</dbReference>
<evidence type="ECO:0000256" key="1">
    <source>
        <dbReference type="ARBA" id="ARBA00022737"/>
    </source>
</evidence>
<dbReference type="Pfam" id="PF13432">
    <property type="entry name" value="TPR_16"/>
    <property type="match status" value="1"/>
</dbReference>
<name>A0ABS9VKB1_9SPHN</name>
<sequence length="535" mass="56716">MPTPAAAFSRLDPGRVYLEARAAAIDGNHARSAQLLAQLVDTSVANPTVAKEAVSQAISAGDMKLALRLSKSMPAASLPSEARMLLVADALRSNDTARALALLQGGTDATDFGFLKPFVQAWAAADAGNQAGALSALDTLAAPNLLAALGPEHRALILLKFRRSAEAEPYVTQALKVAGGRDMRLRIAFADGYLAAGDRARAVALLDDLGTEADRAREGVLQGKADNLRVDNSREAFAEVLIVLAAELNRLRNPTLPVSFSQVARFAAPDNSAVAVMLGALLDRRDRTPEALAVLRTVPNSDPLAPQARDAEIRALIGSDRDQEALQAAQRAIDSGMTAVSDYARLGDAFAALKRYGDAAGAYDRALQLAANAKPEDRWPLLLLQASALEQGNRWPEARAALTTALALAPNEPLILNFLGYAQLERGENMDAAEAMIRKASALAPDDASITDSLGWALYKRGRTAEAIEILTRAAKGDPTQAEIHEHLGDALYKAGNRFEARYAWSAALITGDDEITQRVKAKLETGLTPASAAP</sequence>
<evidence type="ECO:0000256" key="3">
    <source>
        <dbReference type="PROSITE-ProRule" id="PRU00339"/>
    </source>
</evidence>
<dbReference type="InterPro" id="IPR011990">
    <property type="entry name" value="TPR-like_helical_dom_sf"/>
</dbReference>
<keyword evidence="5" id="KW-1185">Reference proteome</keyword>
<evidence type="ECO:0000313" key="4">
    <source>
        <dbReference type="EMBL" id="MCH8615418.1"/>
    </source>
</evidence>
<organism evidence="4 5">
    <name type="scientific">Sphingomonas telluris</name>
    <dbReference type="NCBI Taxonomy" id="2907998"/>
    <lineage>
        <taxon>Bacteria</taxon>
        <taxon>Pseudomonadati</taxon>
        <taxon>Pseudomonadota</taxon>
        <taxon>Alphaproteobacteria</taxon>
        <taxon>Sphingomonadales</taxon>
        <taxon>Sphingomonadaceae</taxon>
        <taxon>Sphingomonas</taxon>
    </lineage>
</organism>
<dbReference type="InterPro" id="IPR051685">
    <property type="entry name" value="Ycf3/AcsC/BcsC/TPR_MFPF"/>
</dbReference>
<dbReference type="PROSITE" id="PS50005">
    <property type="entry name" value="TPR"/>
    <property type="match status" value="2"/>
</dbReference>
<protein>
    <submittedName>
        <fullName evidence="4">Tetratricopeptide repeat protein</fullName>
    </submittedName>
</protein>
<evidence type="ECO:0000256" key="2">
    <source>
        <dbReference type="ARBA" id="ARBA00022803"/>
    </source>
</evidence>
<feature type="repeat" description="TPR" evidence="3">
    <location>
        <begin position="448"/>
        <end position="481"/>
    </location>
</feature>
<keyword evidence="2 3" id="KW-0802">TPR repeat</keyword>
<dbReference type="RefSeq" id="WP_241446192.1">
    <property type="nucleotide sequence ID" value="NZ_JAKZHW010000001.1"/>
</dbReference>